<evidence type="ECO:0000313" key="17">
    <source>
        <dbReference type="EMBL" id="CAE7939494.1"/>
    </source>
</evidence>
<accession>A0A813C900</accession>
<evidence type="ECO:0000256" key="13">
    <source>
        <dbReference type="SAM" id="Coils"/>
    </source>
</evidence>
<feature type="coiled-coil region" evidence="13">
    <location>
        <begin position="13"/>
        <end position="44"/>
    </location>
</feature>
<evidence type="ECO:0000256" key="15">
    <source>
        <dbReference type="SAM" id="Phobius"/>
    </source>
</evidence>
<gene>
    <name evidence="17" type="primary">Catsper1</name>
    <name evidence="17" type="ORF">SNEC2469_LOCUS33531</name>
</gene>
<keyword evidence="3" id="KW-0109">Calcium transport</keyword>
<proteinExistence type="predicted"/>
<evidence type="ECO:0000256" key="9">
    <source>
        <dbReference type="ARBA" id="ARBA00023065"/>
    </source>
</evidence>
<evidence type="ECO:0000256" key="6">
    <source>
        <dbReference type="ARBA" id="ARBA00022837"/>
    </source>
</evidence>
<keyword evidence="12" id="KW-0407">Ion channel</keyword>
<evidence type="ECO:0000313" key="18">
    <source>
        <dbReference type="Proteomes" id="UP000601435"/>
    </source>
</evidence>
<organism evidence="17 18">
    <name type="scientific">Symbiodinium necroappetens</name>
    <dbReference type="NCBI Taxonomy" id="1628268"/>
    <lineage>
        <taxon>Eukaryota</taxon>
        <taxon>Sar</taxon>
        <taxon>Alveolata</taxon>
        <taxon>Dinophyceae</taxon>
        <taxon>Suessiales</taxon>
        <taxon>Symbiodiniaceae</taxon>
        <taxon>Symbiodinium</taxon>
    </lineage>
</organism>
<evidence type="ECO:0000256" key="3">
    <source>
        <dbReference type="ARBA" id="ARBA00022568"/>
    </source>
</evidence>
<keyword evidence="10 15" id="KW-0472">Membrane</keyword>
<dbReference type="Gene3D" id="1.20.120.350">
    <property type="entry name" value="Voltage-gated potassium channels. Chain C"/>
    <property type="match status" value="1"/>
</dbReference>
<dbReference type="PANTHER" id="PTHR45628:SF7">
    <property type="entry name" value="VOLTAGE-DEPENDENT CALCIUM CHANNEL TYPE A SUBUNIT ALPHA-1"/>
    <property type="match status" value="1"/>
</dbReference>
<comment type="subcellular location">
    <subcellularLocation>
        <location evidence="1">Membrane</location>
        <topology evidence="1">Multi-pass membrane protein</topology>
    </subcellularLocation>
</comment>
<dbReference type="Proteomes" id="UP000601435">
    <property type="component" value="Unassembled WGS sequence"/>
</dbReference>
<dbReference type="Pfam" id="PF00520">
    <property type="entry name" value="Ion_trans"/>
    <property type="match status" value="1"/>
</dbReference>
<feature type="transmembrane region" description="Helical" evidence="15">
    <location>
        <begin position="501"/>
        <end position="523"/>
    </location>
</feature>
<name>A0A813C900_9DINO</name>
<evidence type="ECO:0000256" key="8">
    <source>
        <dbReference type="ARBA" id="ARBA00022989"/>
    </source>
</evidence>
<feature type="transmembrane region" description="Helical" evidence="15">
    <location>
        <begin position="572"/>
        <end position="590"/>
    </location>
</feature>
<keyword evidence="8 15" id="KW-1133">Transmembrane helix</keyword>
<feature type="transmembrane region" description="Helical" evidence="15">
    <location>
        <begin position="468"/>
        <end position="495"/>
    </location>
</feature>
<dbReference type="GO" id="GO:0005891">
    <property type="term" value="C:voltage-gated calcium channel complex"/>
    <property type="evidence" value="ECO:0007669"/>
    <property type="project" value="TreeGrafter"/>
</dbReference>
<evidence type="ECO:0000259" key="16">
    <source>
        <dbReference type="Pfam" id="PF00520"/>
    </source>
</evidence>
<keyword evidence="9" id="KW-0406">Ion transport</keyword>
<evidence type="ECO:0000256" key="4">
    <source>
        <dbReference type="ARBA" id="ARBA00022673"/>
    </source>
</evidence>
<dbReference type="GO" id="GO:0098703">
    <property type="term" value="P:calcium ion import across plasma membrane"/>
    <property type="evidence" value="ECO:0007669"/>
    <property type="project" value="TreeGrafter"/>
</dbReference>
<feature type="transmembrane region" description="Helical" evidence="15">
    <location>
        <begin position="435"/>
        <end position="456"/>
    </location>
</feature>
<evidence type="ECO:0000256" key="14">
    <source>
        <dbReference type="SAM" id="MobiDB-lite"/>
    </source>
</evidence>
<dbReference type="InterPro" id="IPR005821">
    <property type="entry name" value="Ion_trans_dom"/>
</dbReference>
<dbReference type="Gene3D" id="1.10.287.70">
    <property type="match status" value="1"/>
</dbReference>
<keyword evidence="4" id="KW-0107">Calcium channel</keyword>
<dbReference type="SUPFAM" id="SSF81324">
    <property type="entry name" value="Voltage-gated potassium channels"/>
    <property type="match status" value="1"/>
</dbReference>
<keyword evidence="7" id="KW-0851">Voltage-gated channel</keyword>
<dbReference type="InterPro" id="IPR027359">
    <property type="entry name" value="Volt_channel_dom_sf"/>
</dbReference>
<keyword evidence="2" id="KW-0813">Transport</keyword>
<keyword evidence="5 15" id="KW-0812">Transmembrane</keyword>
<keyword evidence="6" id="KW-0106">Calcium</keyword>
<keyword evidence="18" id="KW-1185">Reference proteome</keyword>
<dbReference type="GO" id="GO:0008331">
    <property type="term" value="F:high voltage-gated calcium channel activity"/>
    <property type="evidence" value="ECO:0007669"/>
    <property type="project" value="TreeGrafter"/>
</dbReference>
<sequence length="777" mass="85007">MLHGGSARFDRLLAQLSEEHDLELKILQETNRQLQDEIRSLKTLSQPQEPPKPALREVGLAVDRPNLELEIEKLRDETAAPADSFSFSSPSQSLRIGAAETTAVELTVYSVQGLPDTLIQQGGGGPSISKCRVSTNIGLQIKATEWTALNKEPGRPGECSDDDLSLWGAVWGPHGASMSCFAQVDDLPDKLELNLEINGYGHSVAIALVEVNADKQLWKLDNGGHVEAKVLVTRPRRRSMSGFSQASCESAANTSRGSKTRRSSLQSCVPVDLPPMLTSRTENGSSLLTRLEKQFDIEDAAAKVIMPNDLHAAMKTSRKTQTTMPQLPTLLNTAACLVVIMELRRIHQTIFEKGPRTSLQGKAHQAFQPVISWKAFQECLLVEDLPSFASGRVALNLFAVQQALLGDAVPTTGATKALLTAYDEVQKPSKPTSRWVSVASGMSTAAIILSFVLMGLSLDNWPDWAGWMVFEAIFASVFVLEIVVKCVVLGPWIYFCGSERWWNWLDVGLTLAAIIDLFLNLIFQNSSRAKIILVLRGLRLARVARLAKLINMPLLQELANIVSGFLISVRSLFWVVVTLSVVVYVCALALRSLVQSFADSDTGEKCGSGDDLDMSSADVPPGCPYEGQIHLIYGDEYCGDVARCMFSIFRCMIGDCTSAGGRSLTMIFSNGFGLRFDILYAFSMVCVLFGLFNIITAIFVEATLNGLKETETQRKYAKAYETSYMTEQLAKLVVCVASQTQMMRARKTIRGLNSDGSSDEDEPGAQGGEIYLSISVV</sequence>
<dbReference type="OrthoDB" id="424790at2759"/>
<evidence type="ECO:0000256" key="12">
    <source>
        <dbReference type="ARBA" id="ARBA00023303"/>
    </source>
</evidence>
<dbReference type="EMBL" id="CAJNJA010088930">
    <property type="protein sequence ID" value="CAE7939494.1"/>
    <property type="molecule type" value="Genomic_DNA"/>
</dbReference>
<keyword evidence="13" id="KW-0175">Coiled coil</keyword>
<evidence type="ECO:0000256" key="1">
    <source>
        <dbReference type="ARBA" id="ARBA00004141"/>
    </source>
</evidence>
<dbReference type="PANTHER" id="PTHR45628">
    <property type="entry name" value="VOLTAGE-DEPENDENT CALCIUM CHANNEL TYPE A SUBUNIT ALPHA-1"/>
    <property type="match status" value="1"/>
</dbReference>
<comment type="caution">
    <text evidence="17">The sequence shown here is derived from an EMBL/GenBank/DDBJ whole genome shotgun (WGS) entry which is preliminary data.</text>
</comment>
<evidence type="ECO:0000256" key="7">
    <source>
        <dbReference type="ARBA" id="ARBA00022882"/>
    </source>
</evidence>
<evidence type="ECO:0000256" key="2">
    <source>
        <dbReference type="ARBA" id="ARBA00022448"/>
    </source>
</evidence>
<dbReference type="AlphaFoldDB" id="A0A813C900"/>
<dbReference type="InterPro" id="IPR050599">
    <property type="entry name" value="VDCC_alpha-1_subunit"/>
</dbReference>
<reference evidence="17" key="1">
    <citation type="submission" date="2021-02" db="EMBL/GenBank/DDBJ databases">
        <authorList>
            <person name="Dougan E. K."/>
            <person name="Rhodes N."/>
            <person name="Thang M."/>
            <person name="Chan C."/>
        </authorList>
    </citation>
    <scope>NUCLEOTIDE SEQUENCE</scope>
</reference>
<feature type="transmembrane region" description="Helical" evidence="15">
    <location>
        <begin position="678"/>
        <end position="700"/>
    </location>
</feature>
<evidence type="ECO:0000256" key="5">
    <source>
        <dbReference type="ARBA" id="ARBA00022692"/>
    </source>
</evidence>
<protein>
    <submittedName>
        <fullName evidence="17">Catsper1 protein</fullName>
    </submittedName>
</protein>
<evidence type="ECO:0000256" key="10">
    <source>
        <dbReference type="ARBA" id="ARBA00023136"/>
    </source>
</evidence>
<keyword evidence="11" id="KW-0325">Glycoprotein</keyword>
<evidence type="ECO:0000256" key="11">
    <source>
        <dbReference type="ARBA" id="ARBA00023180"/>
    </source>
</evidence>
<feature type="region of interest" description="Disordered" evidence="14">
    <location>
        <begin position="242"/>
        <end position="265"/>
    </location>
</feature>
<feature type="domain" description="Ion transport" evidence="16">
    <location>
        <begin position="443"/>
        <end position="704"/>
    </location>
</feature>